<comment type="caution">
    <text evidence="4">The sequence shown here is derived from an EMBL/GenBank/DDBJ whole genome shotgun (WGS) entry which is preliminary data.</text>
</comment>
<dbReference type="PANTHER" id="PTHR44196">
    <property type="entry name" value="DEHYDROGENASE/REDUCTASE SDR FAMILY MEMBER 7B"/>
    <property type="match status" value="1"/>
</dbReference>
<sequence>MKDYKDKNIWIIGASSGIGNALAIELDRRGASLVLSARNEKNLEALNKKLSSRHIVLPCDVTNLDTFSQAANAVSAAVGRIDSALFLAGIYQPMKLNALDMAFVQDIVKTNFTGALNFLHSTLPLFLKQGHGQIAICASVAGYRGLPNGQPYSATKAALINLTESLRAEMAPQGLDIRLITPGFVKTSLTAKNNFPMPMIIEAQTAAKALADGLLTSQFEIHFPRRFTWMMKILRLLPSSLYFRIIPK</sequence>
<dbReference type="EMBL" id="QFOT01000187">
    <property type="protein sequence ID" value="PZP53290.1"/>
    <property type="molecule type" value="Genomic_DNA"/>
</dbReference>
<dbReference type="PROSITE" id="PS00061">
    <property type="entry name" value="ADH_SHORT"/>
    <property type="match status" value="1"/>
</dbReference>
<dbReference type="GO" id="GO:0016491">
    <property type="term" value="F:oxidoreductase activity"/>
    <property type="evidence" value="ECO:0007669"/>
    <property type="project" value="UniProtKB-KW"/>
</dbReference>
<dbReference type="InterPro" id="IPR020904">
    <property type="entry name" value="Sc_DH/Rdtase_CS"/>
</dbReference>
<dbReference type="PANTHER" id="PTHR44196:SF1">
    <property type="entry name" value="DEHYDROGENASE_REDUCTASE SDR FAMILY MEMBER 7B"/>
    <property type="match status" value="1"/>
</dbReference>
<comment type="similarity">
    <text evidence="1 3">Belongs to the short-chain dehydrogenases/reductases (SDR) family.</text>
</comment>
<reference evidence="4 5" key="1">
    <citation type="submission" date="2017-08" db="EMBL/GenBank/DDBJ databases">
        <title>Infants hospitalized years apart are colonized by the same room-sourced microbial strains.</title>
        <authorList>
            <person name="Brooks B."/>
            <person name="Olm M.R."/>
            <person name="Firek B.A."/>
            <person name="Baker R."/>
            <person name="Thomas B.C."/>
            <person name="Morowitz M.J."/>
            <person name="Banfield J.F."/>
        </authorList>
    </citation>
    <scope>NUCLEOTIDE SEQUENCE [LARGE SCALE GENOMIC DNA]</scope>
    <source>
        <strain evidence="4">S2_006_000_R2_64</strain>
    </source>
</reference>
<keyword evidence="2" id="KW-0560">Oxidoreductase</keyword>
<evidence type="ECO:0000313" key="4">
    <source>
        <dbReference type="EMBL" id="PZP53290.1"/>
    </source>
</evidence>
<dbReference type="PRINTS" id="PR00080">
    <property type="entry name" value="SDRFAMILY"/>
</dbReference>
<evidence type="ECO:0000256" key="2">
    <source>
        <dbReference type="ARBA" id="ARBA00023002"/>
    </source>
</evidence>
<dbReference type="PRINTS" id="PR00081">
    <property type="entry name" value="GDHRDH"/>
</dbReference>
<accession>A0A2W5FHU5</accession>
<dbReference type="InterPro" id="IPR002347">
    <property type="entry name" value="SDR_fam"/>
</dbReference>
<dbReference type="Proteomes" id="UP000249739">
    <property type="component" value="Unassembled WGS sequence"/>
</dbReference>
<protein>
    <submittedName>
        <fullName evidence="4">Short-chain dehydrogenase</fullName>
    </submittedName>
</protein>
<dbReference type="Gene3D" id="3.40.50.720">
    <property type="entry name" value="NAD(P)-binding Rossmann-like Domain"/>
    <property type="match status" value="1"/>
</dbReference>
<dbReference type="Pfam" id="PF00106">
    <property type="entry name" value="adh_short"/>
    <property type="match status" value="1"/>
</dbReference>
<dbReference type="AlphaFoldDB" id="A0A2W5FHU5"/>
<gene>
    <name evidence="4" type="ORF">DI586_11205</name>
</gene>
<dbReference type="GO" id="GO:0016020">
    <property type="term" value="C:membrane"/>
    <property type="evidence" value="ECO:0007669"/>
    <property type="project" value="TreeGrafter"/>
</dbReference>
<organism evidence="4 5">
    <name type="scientific">Micavibrio aeruginosavorus</name>
    <dbReference type="NCBI Taxonomy" id="349221"/>
    <lineage>
        <taxon>Bacteria</taxon>
        <taxon>Pseudomonadati</taxon>
        <taxon>Bdellovibrionota</taxon>
        <taxon>Bdellovibrionia</taxon>
        <taxon>Bdellovibrionales</taxon>
        <taxon>Pseudobdellovibrionaceae</taxon>
        <taxon>Micavibrio</taxon>
    </lineage>
</organism>
<dbReference type="SUPFAM" id="SSF51735">
    <property type="entry name" value="NAD(P)-binding Rossmann-fold domains"/>
    <property type="match status" value="1"/>
</dbReference>
<name>A0A2W5FHU5_9BACT</name>
<proteinExistence type="inferred from homology"/>
<evidence type="ECO:0000256" key="3">
    <source>
        <dbReference type="RuleBase" id="RU000363"/>
    </source>
</evidence>
<evidence type="ECO:0000313" key="5">
    <source>
        <dbReference type="Proteomes" id="UP000249739"/>
    </source>
</evidence>
<evidence type="ECO:0000256" key="1">
    <source>
        <dbReference type="ARBA" id="ARBA00006484"/>
    </source>
</evidence>
<dbReference type="InterPro" id="IPR036291">
    <property type="entry name" value="NAD(P)-bd_dom_sf"/>
</dbReference>